<evidence type="ECO:0000313" key="3">
    <source>
        <dbReference type="Proteomes" id="UP000295658"/>
    </source>
</evidence>
<keyword evidence="3" id="KW-1185">Reference proteome</keyword>
<dbReference type="AlphaFoldDB" id="A0A4R1QD12"/>
<dbReference type="RefSeq" id="WP_132949014.1">
    <property type="nucleotide sequence ID" value="NZ_BSVG01000005.1"/>
</dbReference>
<sequence length="206" mass="24256">MIFSPKKDVFFELLFTISENVKEAAQYFVDFKINNLSDLKEFTRVMKEYEKKGDSYIHELIVALNKTFITPIEREDIHQLAMKMDDVLDGFEQFAARLEMFSFTDIDEHMKKFFDQTYKSTIEIAKALELLADKKLLDMRTHAIQIKDYETKCDEILRASIKNLFVTQKDPIKIIQYKELYEMLESIADSCEDVANTIETIIMRNA</sequence>
<dbReference type="Proteomes" id="UP000295658">
    <property type="component" value="Unassembled WGS sequence"/>
</dbReference>
<protein>
    <recommendedName>
        <fullName evidence="4">DUF47 domain-containing protein</fullName>
    </recommendedName>
</protein>
<dbReference type="EMBL" id="SLUL01000012">
    <property type="protein sequence ID" value="TCL47319.1"/>
    <property type="molecule type" value="Genomic_DNA"/>
</dbReference>
<dbReference type="PANTHER" id="PTHR37298">
    <property type="entry name" value="UPF0111 PROTEIN YKAA"/>
    <property type="match status" value="1"/>
</dbReference>
<evidence type="ECO:0008006" key="4">
    <source>
        <dbReference type="Google" id="ProtNLM"/>
    </source>
</evidence>
<accession>A0A4R1QD12</accession>
<organism evidence="2 3">
    <name type="scientific">Thermolongibacillus altinsuensis</name>
    <dbReference type="NCBI Taxonomy" id="575256"/>
    <lineage>
        <taxon>Bacteria</taxon>
        <taxon>Bacillati</taxon>
        <taxon>Bacillota</taxon>
        <taxon>Bacilli</taxon>
        <taxon>Bacillales</taxon>
        <taxon>Anoxybacillaceae</taxon>
        <taxon>Thermolongibacillus</taxon>
    </lineage>
</organism>
<name>A0A4R1QD12_9BACL</name>
<dbReference type="PANTHER" id="PTHR37298:SF1">
    <property type="entry name" value="UPF0111 PROTEIN YKAA"/>
    <property type="match status" value="1"/>
</dbReference>
<comment type="similarity">
    <text evidence="1">Belongs to the UPF0111 family.</text>
</comment>
<reference evidence="2 3" key="1">
    <citation type="submission" date="2019-03" db="EMBL/GenBank/DDBJ databases">
        <title>Genomic Encyclopedia of Type Strains, Phase IV (KMG-IV): sequencing the most valuable type-strain genomes for metagenomic binning, comparative biology and taxonomic classification.</title>
        <authorList>
            <person name="Goeker M."/>
        </authorList>
    </citation>
    <scope>NUCLEOTIDE SEQUENCE [LARGE SCALE GENOMIC DNA]</scope>
    <source>
        <strain evidence="2 3">DSM 24979</strain>
    </source>
</reference>
<comment type="caution">
    <text evidence="2">The sequence shown here is derived from an EMBL/GenBank/DDBJ whole genome shotgun (WGS) entry which is preliminary data.</text>
</comment>
<proteinExistence type="inferred from homology"/>
<evidence type="ECO:0000256" key="1">
    <source>
        <dbReference type="ARBA" id="ARBA00008591"/>
    </source>
</evidence>
<gene>
    <name evidence="2" type="ORF">EDD69_11229</name>
</gene>
<evidence type="ECO:0000313" key="2">
    <source>
        <dbReference type="EMBL" id="TCL47319.1"/>
    </source>
</evidence>
<dbReference type="Gene3D" id="1.20.58.220">
    <property type="entry name" value="Phosphate transport system protein phou homolog 2, domain 2"/>
    <property type="match status" value="1"/>
</dbReference>
<dbReference type="InterPro" id="IPR052912">
    <property type="entry name" value="UPF0111_domain"/>
</dbReference>
<dbReference type="InterPro" id="IPR038078">
    <property type="entry name" value="PhoU-like_sf"/>
</dbReference>
<dbReference type="Pfam" id="PF01865">
    <property type="entry name" value="PhoU_div"/>
    <property type="match status" value="1"/>
</dbReference>
<dbReference type="InterPro" id="IPR018445">
    <property type="entry name" value="Put_Phosphate_transp_reg"/>
</dbReference>
<dbReference type="OrthoDB" id="9797568at2"/>